<protein>
    <recommendedName>
        <fullName evidence="6">RING-type domain-containing protein</fullName>
    </recommendedName>
</protein>
<organism evidence="7 8">
    <name type="scientific">Marasmiellus scandens</name>
    <dbReference type="NCBI Taxonomy" id="2682957"/>
    <lineage>
        <taxon>Eukaryota</taxon>
        <taxon>Fungi</taxon>
        <taxon>Dikarya</taxon>
        <taxon>Basidiomycota</taxon>
        <taxon>Agaricomycotina</taxon>
        <taxon>Agaricomycetes</taxon>
        <taxon>Agaricomycetidae</taxon>
        <taxon>Agaricales</taxon>
        <taxon>Marasmiineae</taxon>
        <taxon>Omphalotaceae</taxon>
        <taxon>Marasmiellus</taxon>
    </lineage>
</organism>
<name>A0ABR1JD76_9AGAR</name>
<dbReference type="PROSITE" id="PS00518">
    <property type="entry name" value="ZF_RING_1"/>
    <property type="match status" value="1"/>
</dbReference>
<evidence type="ECO:0000256" key="3">
    <source>
        <dbReference type="ARBA" id="ARBA00022833"/>
    </source>
</evidence>
<evidence type="ECO:0000256" key="2">
    <source>
        <dbReference type="ARBA" id="ARBA00022771"/>
    </source>
</evidence>
<evidence type="ECO:0000256" key="1">
    <source>
        <dbReference type="ARBA" id="ARBA00022723"/>
    </source>
</evidence>
<dbReference type="Pfam" id="PF14634">
    <property type="entry name" value="zf-RING_5"/>
    <property type="match status" value="1"/>
</dbReference>
<dbReference type="InterPro" id="IPR001841">
    <property type="entry name" value="Znf_RING"/>
</dbReference>
<accession>A0ABR1JD76</accession>
<keyword evidence="3" id="KW-0862">Zinc</keyword>
<keyword evidence="8" id="KW-1185">Reference proteome</keyword>
<gene>
    <name evidence="7" type="ORF">VKT23_011541</name>
</gene>
<dbReference type="Proteomes" id="UP001498398">
    <property type="component" value="Unassembled WGS sequence"/>
</dbReference>
<evidence type="ECO:0000256" key="4">
    <source>
        <dbReference type="PROSITE-ProRule" id="PRU00175"/>
    </source>
</evidence>
<comment type="caution">
    <text evidence="7">The sequence shown here is derived from an EMBL/GenBank/DDBJ whole genome shotgun (WGS) entry which is preliminary data.</text>
</comment>
<keyword evidence="1" id="KW-0479">Metal-binding</keyword>
<dbReference type="PROSITE" id="PS50089">
    <property type="entry name" value="ZF_RING_2"/>
    <property type="match status" value="1"/>
</dbReference>
<dbReference type="InterPro" id="IPR013083">
    <property type="entry name" value="Znf_RING/FYVE/PHD"/>
</dbReference>
<dbReference type="InterPro" id="IPR017907">
    <property type="entry name" value="Znf_RING_CS"/>
</dbReference>
<keyword evidence="2 4" id="KW-0863">Zinc-finger</keyword>
<feature type="domain" description="RING-type" evidence="6">
    <location>
        <begin position="10"/>
        <end position="52"/>
    </location>
</feature>
<dbReference type="SUPFAM" id="SSF57850">
    <property type="entry name" value="RING/U-box"/>
    <property type="match status" value="1"/>
</dbReference>
<feature type="compositionally biased region" description="Basic residues" evidence="5">
    <location>
        <begin position="206"/>
        <end position="217"/>
    </location>
</feature>
<evidence type="ECO:0000313" key="8">
    <source>
        <dbReference type="Proteomes" id="UP001498398"/>
    </source>
</evidence>
<evidence type="ECO:0000313" key="7">
    <source>
        <dbReference type="EMBL" id="KAK7454030.1"/>
    </source>
</evidence>
<sequence length="346" mass="40840">MLVVDTSSSCDICLDPYNWKDPERVPHLISCGHIFCRRCLHRVVPMKCPLCRKMFSFSDISRLLAEPMSEMRVEPEETPVERQEEIDKKRKYSLMRKLVLLCDSEEEDIAAVRKEVDSWLCEAPDEGHCPLRKTVEILDRLQHARDRKKRDKREIKHLRKSLSIWKAFAEQNSPSVMEEKYQDLINRYQQEVNQLRAELELSRQHGNPHGKPRRHKSTNPLPIPPQSATYSEPAEFRDLRQTLEDLHINEKNQRHRPKPPRAATYPTPAIWNQNVNIRRDKQPHPVYDNLDYCERRPYSPLRPSRLSREIFASDDEAAYFTCPTGTRSLWLDEEDEVLYQGVGRNY</sequence>
<proteinExistence type="predicted"/>
<dbReference type="EMBL" id="JBANRG010000025">
    <property type="protein sequence ID" value="KAK7454030.1"/>
    <property type="molecule type" value="Genomic_DNA"/>
</dbReference>
<dbReference type="SMART" id="SM00184">
    <property type="entry name" value="RING"/>
    <property type="match status" value="1"/>
</dbReference>
<evidence type="ECO:0000259" key="6">
    <source>
        <dbReference type="PROSITE" id="PS50089"/>
    </source>
</evidence>
<feature type="region of interest" description="Disordered" evidence="5">
    <location>
        <begin position="203"/>
        <end position="229"/>
    </location>
</feature>
<reference evidence="7 8" key="1">
    <citation type="submission" date="2024-01" db="EMBL/GenBank/DDBJ databases">
        <title>A draft genome for the cacao thread blight pathogen Marasmiellus scandens.</title>
        <authorList>
            <person name="Baruah I.K."/>
            <person name="Leung J."/>
            <person name="Bukari Y."/>
            <person name="Amoako-Attah I."/>
            <person name="Meinhardt L.W."/>
            <person name="Bailey B.A."/>
            <person name="Cohen S.P."/>
        </authorList>
    </citation>
    <scope>NUCLEOTIDE SEQUENCE [LARGE SCALE GENOMIC DNA]</scope>
    <source>
        <strain evidence="7 8">GH-19</strain>
    </source>
</reference>
<dbReference type="Gene3D" id="3.30.40.10">
    <property type="entry name" value="Zinc/RING finger domain, C3HC4 (zinc finger)"/>
    <property type="match status" value="1"/>
</dbReference>
<evidence type="ECO:0000256" key="5">
    <source>
        <dbReference type="SAM" id="MobiDB-lite"/>
    </source>
</evidence>